<feature type="domain" description="PD-(D/E)XK endonuclease-like" evidence="1">
    <location>
        <begin position="581"/>
        <end position="839"/>
    </location>
</feature>
<organism evidence="2 3">
    <name type="scientific">Legionella drozanskii LLAP-1</name>
    <dbReference type="NCBI Taxonomy" id="1212489"/>
    <lineage>
        <taxon>Bacteria</taxon>
        <taxon>Pseudomonadati</taxon>
        <taxon>Pseudomonadota</taxon>
        <taxon>Gammaproteobacteria</taxon>
        <taxon>Legionellales</taxon>
        <taxon>Legionellaceae</taxon>
        <taxon>Legionella</taxon>
    </lineage>
</organism>
<dbReference type="SUPFAM" id="SSF52540">
    <property type="entry name" value="P-loop containing nucleoside triphosphate hydrolases"/>
    <property type="match status" value="1"/>
</dbReference>
<dbReference type="InterPro" id="IPR019925">
    <property type="entry name" value="DNA_repair_protein_predicted"/>
</dbReference>
<sequence>MHPMMNDKALLFKLMENGATVITPNNRLSNELMNDFFKTHYESVQDKPRCLPYSAFLQIQFKLLCHNDPNNSHPIVLTPAQFHYLCRQTLKNHTPLLNEGLLQAVVDAWVRCQYWQIDFNHPSFLSTPQTRQFQLWALELLQQLHQIEAITEAQLANYLSCQKTDIGRESFVWACFDDYTPQQRALQEYFSGQGCQLYHYDLNTTTTQLQLYAAQDKQDEYQQLMHWIKTCLAKGEKRIAVVVPGLQTQSQSLQRLLQKQFSPEQFNISLGQALSDYPLVAHAICWIQLNGNYFNTYQARLLLHSPYLAYSQTEMLARAQLMEESKVLKEFQFEQTALLKELKQTTPQLAELVKTITPYPQSASPTEWVTAFKNRLLALGFPGEYSLSSANYQCYQRFLALFDEFKQLNLLTVELSQEEAFNAFSYLAKSTIFQAKKAEAPIQILGLLEAGGCSFDSLWLTGLTDQSLPQNARLSAFIPLSLQRDNCMPHASPARELDLAKKVLQRFANSSSQVVYSYPRLSDDKPNMPSPLVAHLPAFPASEIDKANTSSQVVYFAENYQIPLINGEKTAGGTAMLANQAKCPFRAFAEHRLHARTTLETSVGPDAKERGQVIHKVMELLWRALHNQKTLLELNAEELENHIEQAIRSALEPLIDQRTHSFSSLFQEVELARLKRLVHACLQWERQRPAFEVEALEQAFTIHLAGIDFRVRVDRLDRIEQDKKWVIDYKSSLPQSLPWKEERPKEPQLLLYALLDQTINGLVFAQLKAGQFSCKGLSEENHSLPGLAPIKKEEDWLDYRQHWEAQLTELAEEFRQGHCPPQPINASICQQCHFQNLCRIE</sequence>
<evidence type="ECO:0000259" key="1">
    <source>
        <dbReference type="Pfam" id="PF12705"/>
    </source>
</evidence>
<dbReference type="STRING" id="1212489.Ldro_2194"/>
<accession>A0A0W0SRM7</accession>
<proteinExistence type="predicted"/>
<dbReference type="Gene3D" id="1.10.486.10">
    <property type="entry name" value="PCRA, domain 4"/>
    <property type="match status" value="1"/>
</dbReference>
<name>A0A0W0SRM7_9GAMM</name>
<dbReference type="Pfam" id="PF12705">
    <property type="entry name" value="PDDEXK_1"/>
    <property type="match status" value="1"/>
</dbReference>
<dbReference type="AlphaFoldDB" id="A0A0W0SRM7"/>
<dbReference type="Gene3D" id="3.40.50.300">
    <property type="entry name" value="P-loop containing nucleotide triphosphate hydrolases"/>
    <property type="match status" value="1"/>
</dbReference>
<dbReference type="Proteomes" id="UP000054736">
    <property type="component" value="Unassembled WGS sequence"/>
</dbReference>
<dbReference type="InterPro" id="IPR011604">
    <property type="entry name" value="PDDEXK-like_dom_sf"/>
</dbReference>
<dbReference type="InterPro" id="IPR027417">
    <property type="entry name" value="P-loop_NTPase"/>
</dbReference>
<dbReference type="InterPro" id="IPR038726">
    <property type="entry name" value="PDDEXK_AddAB-type"/>
</dbReference>
<evidence type="ECO:0000313" key="2">
    <source>
        <dbReference type="EMBL" id="KTC85869.1"/>
    </source>
</evidence>
<comment type="caution">
    <text evidence="2">The sequence shown here is derived from an EMBL/GenBank/DDBJ whole genome shotgun (WGS) entry which is preliminary data.</text>
</comment>
<dbReference type="PATRIC" id="fig|1212489.4.peg.2317"/>
<dbReference type="EMBL" id="LNXY01000027">
    <property type="protein sequence ID" value="KTC85869.1"/>
    <property type="molecule type" value="Genomic_DNA"/>
</dbReference>
<dbReference type="Gene3D" id="3.90.320.10">
    <property type="match status" value="1"/>
</dbReference>
<gene>
    <name evidence="2" type="ORF">Ldro_2194</name>
</gene>
<protein>
    <submittedName>
        <fullName evidence="2">Recombinase B</fullName>
    </submittedName>
</protein>
<dbReference type="OrthoDB" id="9761147at2"/>
<reference evidence="2 3" key="1">
    <citation type="submission" date="2015-11" db="EMBL/GenBank/DDBJ databases">
        <title>Genomic analysis of 38 Legionella species identifies large and diverse effector repertoires.</title>
        <authorList>
            <person name="Burstein D."/>
            <person name="Amaro F."/>
            <person name="Zusman T."/>
            <person name="Lifshitz Z."/>
            <person name="Cohen O."/>
            <person name="Gilbert J.A."/>
            <person name="Pupko T."/>
            <person name="Shuman H.A."/>
            <person name="Segal G."/>
        </authorList>
    </citation>
    <scope>NUCLEOTIDE SEQUENCE [LARGE SCALE GENOMIC DNA]</scope>
    <source>
        <strain evidence="2 3">ATCC 700990</strain>
    </source>
</reference>
<dbReference type="NCBIfam" id="TIGR03623">
    <property type="entry name" value="probable DNA repair protein"/>
    <property type="match status" value="1"/>
</dbReference>
<evidence type="ECO:0000313" key="3">
    <source>
        <dbReference type="Proteomes" id="UP000054736"/>
    </source>
</evidence>
<keyword evidence="3" id="KW-1185">Reference proteome</keyword>